<accession>A0A5B7GXY4</accession>
<gene>
    <name evidence="1" type="ORF">E2C01_056521</name>
</gene>
<dbReference type="AlphaFoldDB" id="A0A5B7GXY4"/>
<evidence type="ECO:0000313" key="2">
    <source>
        <dbReference type="Proteomes" id="UP000324222"/>
    </source>
</evidence>
<proteinExistence type="predicted"/>
<reference evidence="1 2" key="1">
    <citation type="submission" date="2019-05" db="EMBL/GenBank/DDBJ databases">
        <title>Another draft genome of Portunus trituberculatus and its Hox gene families provides insights of decapod evolution.</title>
        <authorList>
            <person name="Jeong J.-H."/>
            <person name="Song I."/>
            <person name="Kim S."/>
            <person name="Choi T."/>
            <person name="Kim D."/>
            <person name="Ryu S."/>
            <person name="Kim W."/>
        </authorList>
    </citation>
    <scope>NUCLEOTIDE SEQUENCE [LARGE SCALE GENOMIC DNA]</scope>
    <source>
        <tissue evidence="1">Muscle</tissue>
    </source>
</reference>
<protein>
    <submittedName>
        <fullName evidence="1">Uncharacterized protein</fullName>
    </submittedName>
</protein>
<dbReference type="EMBL" id="VSRR010019672">
    <property type="protein sequence ID" value="MPC62436.1"/>
    <property type="molecule type" value="Genomic_DNA"/>
</dbReference>
<name>A0A5B7GXY4_PORTR</name>
<comment type="caution">
    <text evidence="1">The sequence shown here is derived from an EMBL/GenBank/DDBJ whole genome shotgun (WGS) entry which is preliminary data.</text>
</comment>
<organism evidence="1 2">
    <name type="scientific">Portunus trituberculatus</name>
    <name type="common">Swimming crab</name>
    <name type="synonym">Neptunus trituberculatus</name>
    <dbReference type="NCBI Taxonomy" id="210409"/>
    <lineage>
        <taxon>Eukaryota</taxon>
        <taxon>Metazoa</taxon>
        <taxon>Ecdysozoa</taxon>
        <taxon>Arthropoda</taxon>
        <taxon>Crustacea</taxon>
        <taxon>Multicrustacea</taxon>
        <taxon>Malacostraca</taxon>
        <taxon>Eumalacostraca</taxon>
        <taxon>Eucarida</taxon>
        <taxon>Decapoda</taxon>
        <taxon>Pleocyemata</taxon>
        <taxon>Brachyura</taxon>
        <taxon>Eubrachyura</taxon>
        <taxon>Portunoidea</taxon>
        <taxon>Portunidae</taxon>
        <taxon>Portuninae</taxon>
        <taxon>Portunus</taxon>
    </lineage>
</organism>
<evidence type="ECO:0000313" key="1">
    <source>
        <dbReference type="EMBL" id="MPC62436.1"/>
    </source>
</evidence>
<dbReference type="Proteomes" id="UP000324222">
    <property type="component" value="Unassembled WGS sequence"/>
</dbReference>
<sequence length="95" mass="10305">MTAFPAFSTVSEPEGVAIPAVSLPINETQGQEWRVVSSGAKRRKVLRAPQRVETLNSLAVLEGVEEEREKAGGDEVRREDDSLSARKILVAGDSQ</sequence>
<keyword evidence="2" id="KW-1185">Reference proteome</keyword>